<evidence type="ECO:0000259" key="2">
    <source>
        <dbReference type="Pfam" id="PF00535"/>
    </source>
</evidence>
<accession>A0A0G1GED6</accession>
<feature type="transmembrane region" description="Helical" evidence="1">
    <location>
        <begin position="284"/>
        <end position="303"/>
    </location>
</feature>
<dbReference type="Gene3D" id="3.90.550.10">
    <property type="entry name" value="Spore Coat Polysaccharide Biosynthesis Protein SpsA, Chain A"/>
    <property type="match status" value="1"/>
</dbReference>
<dbReference type="SUPFAM" id="SSF53448">
    <property type="entry name" value="Nucleotide-diphospho-sugar transferases"/>
    <property type="match status" value="1"/>
</dbReference>
<keyword evidence="1" id="KW-0472">Membrane</keyword>
<evidence type="ECO:0000313" key="4">
    <source>
        <dbReference type="Proteomes" id="UP000034090"/>
    </source>
</evidence>
<keyword evidence="1" id="KW-0812">Transmembrane</keyword>
<dbReference type="InterPro" id="IPR001173">
    <property type="entry name" value="Glyco_trans_2-like"/>
</dbReference>
<reference evidence="3 4" key="1">
    <citation type="journal article" date="2015" name="Nature">
        <title>rRNA introns, odd ribosomes, and small enigmatic genomes across a large radiation of phyla.</title>
        <authorList>
            <person name="Brown C.T."/>
            <person name="Hug L.A."/>
            <person name="Thomas B.C."/>
            <person name="Sharon I."/>
            <person name="Castelle C.J."/>
            <person name="Singh A."/>
            <person name="Wilkins M.J."/>
            <person name="Williams K.H."/>
            <person name="Banfield J.F."/>
        </authorList>
    </citation>
    <scope>NUCLEOTIDE SEQUENCE [LARGE SCALE GENOMIC DNA]</scope>
</reference>
<keyword evidence="1" id="KW-1133">Transmembrane helix</keyword>
<feature type="domain" description="Glycosyltransferase 2-like" evidence="2">
    <location>
        <begin position="14"/>
        <end position="147"/>
    </location>
</feature>
<dbReference type="STRING" id="1618578.UV74_C0013G0350"/>
<protein>
    <submittedName>
        <fullName evidence="3">Glycosyltransferase, group 2 family protein</fullName>
    </submittedName>
</protein>
<feature type="transmembrane region" description="Helical" evidence="1">
    <location>
        <begin position="315"/>
        <end position="332"/>
    </location>
</feature>
<dbReference type="PANTHER" id="PTHR22916:SF64">
    <property type="entry name" value="TRANSFERASE, PUTATIVE-RELATED"/>
    <property type="match status" value="1"/>
</dbReference>
<name>A0A0G1GED6_9BACT</name>
<dbReference type="EMBL" id="LCFQ01000013">
    <property type="protein sequence ID" value="KKS97228.1"/>
    <property type="molecule type" value="Genomic_DNA"/>
</dbReference>
<sequence length="347" mass="40712">MKDIKKINNWPKVSVIVPVFNRQWCIGKCLASIQKQNYPSKKIEVLLVDAWSTDETLKIARDFQKRKGPMDLKIIMIDDPLAQKIGEPGKVLGYKKMTGDFYFYLDSDAEFVSKNFVRDLIFPFLDDPEIAGSFTCYLPNKRQNTFNRYVSYNELQLWPMLAYLVPKIKEIIIVKRQGYDLVNIDPDKSPPIGMAFFRKSFLDKVITEVNKFNYVDIAIPLQLSEAGHNKFAYVRKAGMYHFRAGLGREFWRQKRDVTITYLPVVKSRKFQYVNFRNPVDLAKIICWIIWVNLIIPSFLVGVYKSLKYRDWAGMYELPTNFILTNYIIYLFMNDPNGRRLIKHVVFG</sequence>
<dbReference type="InterPro" id="IPR029044">
    <property type="entry name" value="Nucleotide-diphossugar_trans"/>
</dbReference>
<comment type="caution">
    <text evidence="3">The sequence shown here is derived from an EMBL/GenBank/DDBJ whole genome shotgun (WGS) entry which is preliminary data.</text>
</comment>
<dbReference type="Proteomes" id="UP000034090">
    <property type="component" value="Unassembled WGS sequence"/>
</dbReference>
<gene>
    <name evidence="3" type="ORF">UV74_C0013G0350</name>
</gene>
<organism evidence="3 4">
    <name type="scientific">Candidatus Woesebacteria bacterium GW2011_GWB1_43_14</name>
    <dbReference type="NCBI Taxonomy" id="1618578"/>
    <lineage>
        <taxon>Bacteria</taxon>
        <taxon>Candidatus Woeseibacteriota</taxon>
    </lineage>
</organism>
<dbReference type="Pfam" id="PF00535">
    <property type="entry name" value="Glycos_transf_2"/>
    <property type="match status" value="1"/>
</dbReference>
<keyword evidence="3" id="KW-0808">Transferase</keyword>
<evidence type="ECO:0000256" key="1">
    <source>
        <dbReference type="SAM" id="Phobius"/>
    </source>
</evidence>
<dbReference type="AlphaFoldDB" id="A0A0G1GED6"/>
<dbReference type="GO" id="GO:0016740">
    <property type="term" value="F:transferase activity"/>
    <property type="evidence" value="ECO:0007669"/>
    <property type="project" value="UniProtKB-KW"/>
</dbReference>
<dbReference type="PANTHER" id="PTHR22916">
    <property type="entry name" value="GLYCOSYLTRANSFERASE"/>
    <property type="match status" value="1"/>
</dbReference>
<evidence type="ECO:0000313" key="3">
    <source>
        <dbReference type="EMBL" id="KKS97228.1"/>
    </source>
</evidence>
<proteinExistence type="predicted"/>